<reference evidence="2" key="1">
    <citation type="submission" date="2023-06" db="EMBL/GenBank/DDBJ databases">
        <title>Robiginitalea aurantiacus sp. nov. and Algoriphagus sediminis sp. nov., isolated from coastal sediment.</title>
        <authorList>
            <person name="Zhou Z.Y."/>
            <person name="An J."/>
            <person name="Jia Y.W."/>
            <person name="Du Z.J."/>
        </authorList>
    </citation>
    <scope>NUCLEOTIDE SEQUENCE</scope>
    <source>
        <strain evidence="2">C2-7</strain>
    </source>
</reference>
<dbReference type="InterPro" id="IPR022028">
    <property type="entry name" value="DUF3604"/>
</dbReference>
<dbReference type="RefSeq" id="WP_290000125.1">
    <property type="nucleotide sequence ID" value="NZ_JAUEPH010000004.1"/>
</dbReference>
<comment type="caution">
    <text evidence="2">The sequence shown here is derived from an EMBL/GenBank/DDBJ whole genome shotgun (WGS) entry which is preliminary data.</text>
</comment>
<sequence length="648" mass="71654">MKAKHFLFLFPLILLGCKNDSNSLNQSESSDAETQTIVSGQPETAKDIDYSPHVGEDYPTQAFFGDTHLHTSYSSDAGMFGNTLGPADAYRFALGEEVISSSGIRAQLRRPLDFLVISDHAENLGLAPAINSSNPDLLATEFGAMLHGLVKNGGEEGAMQAFDLLMVELGKNVNPLPELSGLVQSMWNELTDAAEQFNRPGHFTALIGYEWGPGPEGANLHRNVIFRGDKEKADQIIPYSAFDSEDPEDLWEWMANYEKLTGDRVLAIPHGGNLSNGLMFDDVTQTDKKPIDRDYAERRMRWEPLYEVTQMKGDAEAHPLFSTNDEFADYGNWDRGSFGPIQKTPDMLPKEYARPALKRGLAYEAKLGVNPFKFGLIGSSDAHTSLATTDEDNFFGKVVILEPSANPIRFEEVVAGRPGPPAARMYSRETLASGLAGVWARENTREALWDAMSRKEVFATTGTRMKVRVFGGFDFVKDDLYRSNYVKYGYEKGVPMGGDLVQAPAGKAPSFLIVATRDPDGANLDRVQIIKGWLDASGETQERIYDVAVSGGRKIGSNGRATEPVGNTVNVEDASYTNSIGAPVLEGYWTDPDFDPSLRAFYYIRALEIPTPNWTTYDAKVFGIELPEDVEPYQQERAYSSPIWYSPN</sequence>
<dbReference type="PROSITE" id="PS51257">
    <property type="entry name" value="PROKAR_LIPOPROTEIN"/>
    <property type="match status" value="1"/>
</dbReference>
<proteinExistence type="predicted"/>
<dbReference type="Gene3D" id="3.20.20.140">
    <property type="entry name" value="Metal-dependent hydrolases"/>
    <property type="match status" value="1"/>
</dbReference>
<dbReference type="SUPFAM" id="SSF89550">
    <property type="entry name" value="PHP domain-like"/>
    <property type="match status" value="1"/>
</dbReference>
<dbReference type="Pfam" id="PF12228">
    <property type="entry name" value="DUF3604"/>
    <property type="match status" value="1"/>
</dbReference>
<name>A0ABT7YDT0_9BACT</name>
<evidence type="ECO:0000313" key="2">
    <source>
        <dbReference type="EMBL" id="MDN3204525.1"/>
    </source>
</evidence>
<evidence type="ECO:0000313" key="3">
    <source>
        <dbReference type="Proteomes" id="UP001171916"/>
    </source>
</evidence>
<organism evidence="2 3">
    <name type="scientific">Algoriphagus sediminis</name>
    <dbReference type="NCBI Taxonomy" id="3057113"/>
    <lineage>
        <taxon>Bacteria</taxon>
        <taxon>Pseudomonadati</taxon>
        <taxon>Bacteroidota</taxon>
        <taxon>Cytophagia</taxon>
        <taxon>Cytophagales</taxon>
        <taxon>Cyclobacteriaceae</taxon>
        <taxon>Algoriphagus</taxon>
    </lineage>
</organism>
<protein>
    <submittedName>
        <fullName evidence="2">DUF3604 domain-containing protein</fullName>
    </submittedName>
</protein>
<dbReference type="Proteomes" id="UP001171916">
    <property type="component" value="Unassembled WGS sequence"/>
</dbReference>
<evidence type="ECO:0000256" key="1">
    <source>
        <dbReference type="SAM" id="MobiDB-lite"/>
    </source>
</evidence>
<dbReference type="InterPro" id="IPR016195">
    <property type="entry name" value="Pol/histidinol_Pase-like"/>
</dbReference>
<accession>A0ABT7YDT0</accession>
<dbReference type="EMBL" id="JAUEPH010000004">
    <property type="protein sequence ID" value="MDN3204525.1"/>
    <property type="molecule type" value="Genomic_DNA"/>
</dbReference>
<keyword evidence="3" id="KW-1185">Reference proteome</keyword>
<gene>
    <name evidence="2" type="ORF">QVH07_10215</name>
</gene>
<feature type="compositionally biased region" description="Polar residues" evidence="1">
    <location>
        <begin position="24"/>
        <end position="42"/>
    </location>
</feature>
<feature type="region of interest" description="Disordered" evidence="1">
    <location>
        <begin position="24"/>
        <end position="45"/>
    </location>
</feature>